<proteinExistence type="predicted"/>
<dbReference type="Proteomes" id="UP001221686">
    <property type="component" value="Unassembled WGS sequence"/>
</dbReference>
<keyword evidence="2" id="KW-1185">Reference proteome</keyword>
<accession>A0ABT5DR77</accession>
<dbReference type="EMBL" id="JAQNDL010000001">
    <property type="protein sequence ID" value="MDC0716155.1"/>
    <property type="molecule type" value="Genomic_DNA"/>
</dbReference>
<evidence type="ECO:0008006" key="3">
    <source>
        <dbReference type="Google" id="ProtNLM"/>
    </source>
</evidence>
<reference evidence="1 2" key="1">
    <citation type="submission" date="2022-11" db="EMBL/GenBank/DDBJ databases">
        <title>Minimal conservation of predation-associated metabolite biosynthetic gene clusters underscores biosynthetic potential of Myxococcota including descriptions for ten novel species: Archangium lansinium sp. nov., Myxococcus landrumus sp. nov., Nannocystis bai.</title>
        <authorList>
            <person name="Ahearne A."/>
            <person name="Stevens C."/>
            <person name="Dowd S."/>
        </authorList>
    </citation>
    <scope>NUCLEOTIDE SEQUENCE [LARGE SCALE GENOMIC DNA]</scope>
    <source>
        <strain evidence="1 2">BB15-2</strain>
    </source>
</reference>
<evidence type="ECO:0000313" key="2">
    <source>
        <dbReference type="Proteomes" id="UP001221686"/>
    </source>
</evidence>
<gene>
    <name evidence="1" type="ORF">POL25_04580</name>
</gene>
<sequence length="97" mass="10788">MSPATWSIRIVQPALLQPGSVQLAELRVAVPVPVLLEEDVQPELDYEKEEERFLEVLAPFVSDGRALVRVVEDGTLQDLERALLVDTYDVVHLTGHG</sequence>
<comment type="caution">
    <text evidence="1">The sequence shown here is derived from an EMBL/GenBank/DDBJ whole genome shotgun (WGS) entry which is preliminary data.</text>
</comment>
<evidence type="ECO:0000313" key="1">
    <source>
        <dbReference type="EMBL" id="MDC0716155.1"/>
    </source>
</evidence>
<name>A0ABT5DR77_9BACT</name>
<protein>
    <recommendedName>
        <fullName evidence="3">CHAT domain-containing protein</fullName>
    </recommendedName>
</protein>
<dbReference type="RefSeq" id="WP_272084602.1">
    <property type="nucleotide sequence ID" value="NZ_JAQNDL010000001.1"/>
</dbReference>
<organism evidence="1 2">
    <name type="scientific">Nannocystis bainbridge</name>
    <dbReference type="NCBI Taxonomy" id="2995303"/>
    <lineage>
        <taxon>Bacteria</taxon>
        <taxon>Pseudomonadati</taxon>
        <taxon>Myxococcota</taxon>
        <taxon>Polyangia</taxon>
        <taxon>Nannocystales</taxon>
        <taxon>Nannocystaceae</taxon>
        <taxon>Nannocystis</taxon>
    </lineage>
</organism>